<evidence type="ECO:0000256" key="7">
    <source>
        <dbReference type="ARBA" id="ARBA00023033"/>
    </source>
</evidence>
<keyword evidence="6" id="KW-0408">Iron</keyword>
<dbReference type="Proteomes" id="UP000614334">
    <property type="component" value="Unassembled WGS sequence"/>
</dbReference>
<dbReference type="Gene3D" id="1.10.630.10">
    <property type="entry name" value="Cytochrome P450"/>
    <property type="match status" value="1"/>
</dbReference>
<evidence type="ECO:0000313" key="8">
    <source>
        <dbReference type="EMBL" id="KAF8749700.1"/>
    </source>
</evidence>
<evidence type="ECO:0000313" key="9">
    <source>
        <dbReference type="Proteomes" id="UP000614334"/>
    </source>
</evidence>
<dbReference type="GO" id="GO:0020037">
    <property type="term" value="F:heme binding"/>
    <property type="evidence" value="ECO:0007669"/>
    <property type="project" value="InterPro"/>
</dbReference>
<evidence type="ECO:0000256" key="5">
    <source>
        <dbReference type="ARBA" id="ARBA00023002"/>
    </source>
</evidence>
<dbReference type="EMBL" id="JACYCF010000026">
    <property type="protein sequence ID" value="KAF8749700.1"/>
    <property type="molecule type" value="Genomic_DNA"/>
</dbReference>
<evidence type="ECO:0000256" key="1">
    <source>
        <dbReference type="ARBA" id="ARBA00001971"/>
    </source>
</evidence>
<dbReference type="PANTHER" id="PTHR24287">
    <property type="entry name" value="P450, PUTATIVE (EUROFUNG)-RELATED"/>
    <property type="match status" value="1"/>
</dbReference>
<dbReference type="GO" id="GO:0005506">
    <property type="term" value="F:iron ion binding"/>
    <property type="evidence" value="ECO:0007669"/>
    <property type="project" value="InterPro"/>
</dbReference>
<dbReference type="AlphaFoldDB" id="A0A8H7I5S6"/>
<accession>A0A8H7I5S6</accession>
<keyword evidence="7" id="KW-0503">Monooxygenase</keyword>
<gene>
    <name evidence="8" type="ORF">RHS01_09898</name>
</gene>
<evidence type="ECO:0000256" key="2">
    <source>
        <dbReference type="ARBA" id="ARBA00010617"/>
    </source>
</evidence>
<dbReference type="SUPFAM" id="SSF48264">
    <property type="entry name" value="Cytochrome P450"/>
    <property type="match status" value="1"/>
</dbReference>
<dbReference type="Pfam" id="PF00067">
    <property type="entry name" value="p450"/>
    <property type="match status" value="1"/>
</dbReference>
<sequence>MAQRFSLTNHSRPKLPIVACSLARPNGNVDVFLLGALRRHDSFRRLLELCKPRRTISLTSIPNEILWTQAVPKIVVPNRFRQGVRVEPLDIFESTSYNWCIGILKPKHNDHGTSSPSSLAHEPCSIHRLPAFALTAALRLARPARIPESKLLLSVLYVLAVPTFWGFRNVVRDRLREREAKRLGARVVPRVKGKWPGNIDIMLKLVKSLHGSYVASVCPRLCYIIITIFVQIVTIDHDVIKFILATGFNSFGKDQNNKPGSKGKVYQSGFHSHSTDSSISLLGDGIFNRDGDLWKFHRNMTRPFFVRERISEFDLFDKYAQKFLARMDEHTDTNVPMDIQDLYASPINDRRGMRIPLFVHMGARGTAAPTSYGSFVSAFDEAQGIIPIRGRMGPYIWPLAEWKGDKVMACRRVVNEWVAVSAISSLFQEEWELMRGQPLLESAIERRKEHLQNGGEKGQPAGDTFIDDLVSSTDDKMLVMDELVNMLIAARDTTASLLTFTTYLLTQHSNVFQTLRGEILEHYRASFLLYSAPPLAKTNEYTQSRVLNETLRLFPPVPINERATYATCTIPTSSGRLYIPSGVQVLFSPLVMQRRQDLWGADAWEFDPARWLDERNEMFIKDPMRFVPFNAGPRIVSLIYPTGLRRDRGLTNGGCVHSIIFSLSQTHTIQLDVPCPAAYSLCAQLAVAPNSLSGFYL</sequence>
<name>A0A8H7I5S6_9AGAM</name>
<evidence type="ECO:0000256" key="6">
    <source>
        <dbReference type="ARBA" id="ARBA00023004"/>
    </source>
</evidence>
<keyword evidence="5" id="KW-0560">Oxidoreductase</keyword>
<evidence type="ECO:0000256" key="3">
    <source>
        <dbReference type="ARBA" id="ARBA00022617"/>
    </source>
</evidence>
<proteinExistence type="inferred from homology"/>
<comment type="similarity">
    <text evidence="2">Belongs to the cytochrome P450 family.</text>
</comment>
<dbReference type="InterPro" id="IPR047146">
    <property type="entry name" value="Cyt_P450_E_CYP52_fungi"/>
</dbReference>
<dbReference type="GO" id="GO:0016705">
    <property type="term" value="F:oxidoreductase activity, acting on paired donors, with incorporation or reduction of molecular oxygen"/>
    <property type="evidence" value="ECO:0007669"/>
    <property type="project" value="InterPro"/>
</dbReference>
<organism evidence="8 9">
    <name type="scientific">Rhizoctonia solani</name>
    <dbReference type="NCBI Taxonomy" id="456999"/>
    <lineage>
        <taxon>Eukaryota</taxon>
        <taxon>Fungi</taxon>
        <taxon>Dikarya</taxon>
        <taxon>Basidiomycota</taxon>
        <taxon>Agaricomycotina</taxon>
        <taxon>Agaricomycetes</taxon>
        <taxon>Cantharellales</taxon>
        <taxon>Ceratobasidiaceae</taxon>
        <taxon>Rhizoctonia</taxon>
    </lineage>
</organism>
<dbReference type="GO" id="GO:0004497">
    <property type="term" value="F:monooxygenase activity"/>
    <property type="evidence" value="ECO:0007669"/>
    <property type="project" value="UniProtKB-KW"/>
</dbReference>
<dbReference type="InterPro" id="IPR001128">
    <property type="entry name" value="Cyt_P450"/>
</dbReference>
<keyword evidence="4" id="KW-0479">Metal-binding</keyword>
<comment type="caution">
    <text evidence="8">The sequence shown here is derived from an EMBL/GenBank/DDBJ whole genome shotgun (WGS) entry which is preliminary data.</text>
</comment>
<comment type="cofactor">
    <cofactor evidence="1">
        <name>heme</name>
        <dbReference type="ChEBI" id="CHEBI:30413"/>
    </cofactor>
</comment>
<evidence type="ECO:0000256" key="4">
    <source>
        <dbReference type="ARBA" id="ARBA00022723"/>
    </source>
</evidence>
<reference evidence="8" key="1">
    <citation type="submission" date="2020-09" db="EMBL/GenBank/DDBJ databases">
        <title>Comparative genome analyses of four rice-infecting Rhizoctonia solani isolates reveal extensive enrichment of homogalacturonan modification genes.</title>
        <authorList>
            <person name="Lee D.-Y."/>
            <person name="Jeon J."/>
            <person name="Kim K.-T."/>
            <person name="Cheong K."/>
            <person name="Song H."/>
            <person name="Choi G."/>
            <person name="Ko J."/>
            <person name="Opiyo S.O."/>
            <person name="Zuo S."/>
            <person name="Madhav S."/>
            <person name="Lee Y.-H."/>
            <person name="Wang G.-L."/>
        </authorList>
    </citation>
    <scope>NUCLEOTIDE SEQUENCE</scope>
    <source>
        <strain evidence="8">AG1-IA B2</strain>
    </source>
</reference>
<dbReference type="InterPro" id="IPR036396">
    <property type="entry name" value="Cyt_P450_sf"/>
</dbReference>
<dbReference type="PRINTS" id="PR00385">
    <property type="entry name" value="P450"/>
</dbReference>
<protein>
    <submittedName>
        <fullName evidence="8">Cytochrome p450</fullName>
    </submittedName>
</protein>
<dbReference type="PANTHER" id="PTHR24287:SF1">
    <property type="entry name" value="P450, PUTATIVE (EUROFUNG)-RELATED"/>
    <property type="match status" value="1"/>
</dbReference>
<keyword evidence="3" id="KW-0349">Heme</keyword>